<feature type="compositionally biased region" description="Gly residues" evidence="4">
    <location>
        <begin position="610"/>
        <end position="624"/>
    </location>
</feature>
<dbReference type="SMART" id="SM01403">
    <property type="entry name" value="Ribosomal_S10"/>
    <property type="match status" value="1"/>
</dbReference>
<dbReference type="Pfam" id="PF00338">
    <property type="entry name" value="Ribosomal_S10"/>
    <property type="match status" value="1"/>
</dbReference>
<name>A0A9W6F715_9CHLO</name>
<proteinExistence type="inferred from homology"/>
<dbReference type="InterPro" id="IPR027486">
    <property type="entry name" value="Ribosomal_uS10_dom"/>
</dbReference>
<keyword evidence="3" id="KW-0687">Ribonucleoprotein</keyword>
<dbReference type="AlphaFoldDB" id="A0A9W6F715"/>
<dbReference type="InterPro" id="IPR001848">
    <property type="entry name" value="Ribosomal_uS10"/>
</dbReference>
<dbReference type="EMBL" id="BRXU01000021">
    <property type="protein sequence ID" value="GLC58155.1"/>
    <property type="molecule type" value="Genomic_DNA"/>
</dbReference>
<evidence type="ECO:0000256" key="1">
    <source>
        <dbReference type="ARBA" id="ARBA00007102"/>
    </source>
</evidence>
<dbReference type="GO" id="GO:0003735">
    <property type="term" value="F:structural constituent of ribosome"/>
    <property type="evidence" value="ECO:0007669"/>
    <property type="project" value="InterPro"/>
</dbReference>
<evidence type="ECO:0000256" key="4">
    <source>
        <dbReference type="SAM" id="MobiDB-lite"/>
    </source>
</evidence>
<reference evidence="6 7" key="1">
    <citation type="journal article" date="2023" name="Commun. Biol.">
        <title>Reorganization of the ancestral sex-determining regions during the evolution of trioecy in Pleodorina starrii.</title>
        <authorList>
            <person name="Takahashi K."/>
            <person name="Suzuki S."/>
            <person name="Kawai-Toyooka H."/>
            <person name="Yamamoto K."/>
            <person name="Hamaji T."/>
            <person name="Ootsuki R."/>
            <person name="Yamaguchi H."/>
            <person name="Kawachi M."/>
            <person name="Higashiyama T."/>
            <person name="Nozaki H."/>
        </authorList>
    </citation>
    <scope>NUCLEOTIDE SEQUENCE [LARGE SCALE GENOMIC DNA]</scope>
    <source>
        <strain evidence="6 7">NIES-4479</strain>
    </source>
</reference>
<evidence type="ECO:0000259" key="5">
    <source>
        <dbReference type="SMART" id="SM01403"/>
    </source>
</evidence>
<feature type="compositionally biased region" description="Low complexity" evidence="4">
    <location>
        <begin position="562"/>
        <end position="604"/>
    </location>
</feature>
<evidence type="ECO:0000256" key="2">
    <source>
        <dbReference type="ARBA" id="ARBA00022980"/>
    </source>
</evidence>
<dbReference type="GO" id="GO:1990904">
    <property type="term" value="C:ribonucleoprotein complex"/>
    <property type="evidence" value="ECO:0007669"/>
    <property type="project" value="UniProtKB-KW"/>
</dbReference>
<evidence type="ECO:0000313" key="7">
    <source>
        <dbReference type="Proteomes" id="UP001165080"/>
    </source>
</evidence>
<dbReference type="Proteomes" id="UP001165080">
    <property type="component" value="Unassembled WGS sequence"/>
</dbReference>
<evidence type="ECO:0000313" key="6">
    <source>
        <dbReference type="EMBL" id="GLC58155.1"/>
    </source>
</evidence>
<feature type="compositionally biased region" description="Low complexity" evidence="4">
    <location>
        <begin position="77"/>
        <end position="110"/>
    </location>
</feature>
<feature type="domain" description="Small ribosomal subunit protein uS10" evidence="5">
    <location>
        <begin position="119"/>
        <end position="241"/>
    </location>
</feature>
<feature type="compositionally biased region" description="Gly residues" evidence="4">
    <location>
        <begin position="636"/>
        <end position="648"/>
    </location>
</feature>
<keyword evidence="2" id="KW-0689">Ribosomal protein</keyword>
<comment type="caution">
    <text evidence="6">The sequence shown here is derived from an EMBL/GenBank/DDBJ whole genome shotgun (WGS) entry which is preliminary data.</text>
</comment>
<dbReference type="Gene3D" id="3.30.70.600">
    <property type="entry name" value="Ribosomal protein S10 domain"/>
    <property type="match status" value="1"/>
</dbReference>
<protein>
    <recommendedName>
        <fullName evidence="5">Small ribosomal subunit protein uS10 domain-containing protein</fullName>
    </recommendedName>
</protein>
<accession>A0A9W6F715</accession>
<dbReference type="PANTHER" id="PTHR11700">
    <property type="entry name" value="30S RIBOSOMAL PROTEIN S10 FAMILY MEMBER"/>
    <property type="match status" value="1"/>
</dbReference>
<organism evidence="6 7">
    <name type="scientific">Pleodorina starrii</name>
    <dbReference type="NCBI Taxonomy" id="330485"/>
    <lineage>
        <taxon>Eukaryota</taxon>
        <taxon>Viridiplantae</taxon>
        <taxon>Chlorophyta</taxon>
        <taxon>core chlorophytes</taxon>
        <taxon>Chlorophyceae</taxon>
        <taxon>CS clade</taxon>
        <taxon>Chlamydomonadales</taxon>
        <taxon>Volvocaceae</taxon>
        <taxon>Pleodorina</taxon>
    </lineage>
</organism>
<evidence type="ECO:0000256" key="3">
    <source>
        <dbReference type="ARBA" id="ARBA00023274"/>
    </source>
</evidence>
<feature type="region of interest" description="Disordered" evidence="4">
    <location>
        <begin position="74"/>
        <end position="110"/>
    </location>
</feature>
<feature type="region of interest" description="Disordered" evidence="4">
    <location>
        <begin position="260"/>
        <end position="280"/>
    </location>
</feature>
<dbReference type="SUPFAM" id="SSF54999">
    <property type="entry name" value="Ribosomal protein S10"/>
    <property type="match status" value="1"/>
</dbReference>
<feature type="region of interest" description="Disordered" evidence="4">
    <location>
        <begin position="562"/>
        <end position="648"/>
    </location>
</feature>
<dbReference type="GO" id="GO:0006412">
    <property type="term" value="P:translation"/>
    <property type="evidence" value="ECO:0007669"/>
    <property type="project" value="InterPro"/>
</dbReference>
<feature type="region of interest" description="Disordered" evidence="4">
    <location>
        <begin position="350"/>
        <end position="377"/>
    </location>
</feature>
<dbReference type="GO" id="GO:0005840">
    <property type="term" value="C:ribosome"/>
    <property type="evidence" value="ECO:0007669"/>
    <property type="project" value="UniProtKB-KW"/>
</dbReference>
<sequence>MQSSALRAAWALQHARGSLPTALQQALVLLTHAPITDVDAPASSAKTPALHSRSLQHSWRTIRTAAFSHDLADDADASASPTPTSAWARRYASATPSPARNPAASTSAAPRPAGAYAIEISVQGFEKRYVDMACNVLDDLLMLAFAPKSLSALPTGSPSPSDAPLALALGATSRRDVRLPWRRTRFTLLRSPHIDKQGMEQFERREYKTVLSAATNSDAELRRLLEAVKIYQFTGVQIRIDVTSAQRLELPTDVRRLLAGGAAAAPPPPPPPPAGGEAAGRQVLGSPAVTLPAPRSPEALFREELGAVLRVLRPLVWAGLAARRAAMDAVPEFTAWRLRTAAAAAAAAAGGQRPAPPVASAAAEAGVEEEEGGGGDAYGRLLRQRMQQQLELMRAPAEAEAGADSQPAAAAYGLDPAVAAELLARIDAELLNAHEAALQGQPPPPPSDASDGAAAAAAAADAAAAWAARPTALDASKMTPAEYAYAVLKYAQYVDALYDAAGRGGADADAALQLSSPGLALRLLQLWCSATSAEFKQALGLPPAEVEKQILEERLRREEMARAAAALEAKPPAAAATAAADAAQGQGRAQGQRQRPSDRPGQGQYRREGQQGGGGQDGAGGFRGRGQQQQQQPRRGPGGSGQPAGGDR</sequence>
<comment type="similarity">
    <text evidence="1">Belongs to the universal ribosomal protein uS10 family.</text>
</comment>
<gene>
    <name evidence="6" type="primary">PLEST007639</name>
    <name evidence="6" type="ORF">PLESTB_001324700</name>
</gene>
<dbReference type="InterPro" id="IPR036838">
    <property type="entry name" value="Ribosomal_uS10_dom_sf"/>
</dbReference>
<keyword evidence="7" id="KW-1185">Reference proteome</keyword>
<feature type="compositionally biased region" description="Low complexity" evidence="4">
    <location>
        <begin position="625"/>
        <end position="635"/>
    </location>
</feature>
<feature type="compositionally biased region" description="Pro residues" evidence="4">
    <location>
        <begin position="265"/>
        <end position="274"/>
    </location>
</feature>